<evidence type="ECO:0000313" key="3">
    <source>
        <dbReference type="Proteomes" id="UP000648257"/>
    </source>
</evidence>
<dbReference type="EMBL" id="JACOFW010000015">
    <property type="protein sequence ID" value="MBC3808316.1"/>
    <property type="molecule type" value="Genomic_DNA"/>
</dbReference>
<keyword evidence="1" id="KW-1133">Transmembrane helix</keyword>
<sequence length="152" mass="16714">MNLHLGNIGQIIQLAIAPVFLLTGVGTNLTVLTNRLARIIDRSRVIEDVINTQGASGLTPHMRIELDELYQRSHLINRAITLSSTCALLVCLVIAALFLGDALDLHLDQTIAALFVAAVFALIGSFIYFLREIFVATKTLRRQREHGVSLLP</sequence>
<dbReference type="Pfam" id="PF11026">
    <property type="entry name" value="DUF2721"/>
    <property type="match status" value="1"/>
</dbReference>
<protein>
    <submittedName>
        <fullName evidence="2">DUF2721 domain-containing protein</fullName>
    </submittedName>
</protein>
<feature type="transmembrane region" description="Helical" evidence="1">
    <location>
        <begin position="12"/>
        <end position="32"/>
    </location>
</feature>
<feature type="transmembrane region" description="Helical" evidence="1">
    <location>
        <begin position="79"/>
        <end position="99"/>
    </location>
</feature>
<accession>A0ABR6X685</accession>
<comment type="caution">
    <text evidence="2">The sequence shown here is derived from an EMBL/GenBank/DDBJ whole genome shotgun (WGS) entry which is preliminary data.</text>
</comment>
<evidence type="ECO:0000256" key="1">
    <source>
        <dbReference type="SAM" id="Phobius"/>
    </source>
</evidence>
<name>A0ABR6X685_9BURK</name>
<dbReference type="Proteomes" id="UP000648257">
    <property type="component" value="Unassembled WGS sequence"/>
</dbReference>
<dbReference type="RefSeq" id="WP_186923453.1">
    <property type="nucleotide sequence ID" value="NZ_JACOFW010000015.1"/>
</dbReference>
<organism evidence="2 3">
    <name type="scientific">Undibacterium seohonense</name>
    <dbReference type="NCBI Taxonomy" id="1344950"/>
    <lineage>
        <taxon>Bacteria</taxon>
        <taxon>Pseudomonadati</taxon>
        <taxon>Pseudomonadota</taxon>
        <taxon>Betaproteobacteria</taxon>
        <taxon>Burkholderiales</taxon>
        <taxon>Oxalobacteraceae</taxon>
        <taxon>Undibacterium</taxon>
    </lineage>
</organism>
<reference evidence="2 3" key="1">
    <citation type="submission" date="2020-08" db="EMBL/GenBank/DDBJ databases">
        <title>Novel species isolated from subtropical streams in China.</title>
        <authorList>
            <person name="Lu H."/>
        </authorList>
    </citation>
    <scope>NUCLEOTIDE SEQUENCE [LARGE SCALE GENOMIC DNA]</scope>
    <source>
        <strain evidence="2 3">KACC 16656</strain>
    </source>
</reference>
<keyword evidence="3" id="KW-1185">Reference proteome</keyword>
<feature type="transmembrane region" description="Helical" evidence="1">
    <location>
        <begin position="111"/>
        <end position="134"/>
    </location>
</feature>
<gene>
    <name evidence="2" type="ORF">H8K52_13260</name>
</gene>
<keyword evidence="1" id="KW-0812">Transmembrane</keyword>
<keyword evidence="1" id="KW-0472">Membrane</keyword>
<proteinExistence type="predicted"/>
<evidence type="ECO:0000313" key="2">
    <source>
        <dbReference type="EMBL" id="MBC3808316.1"/>
    </source>
</evidence>
<dbReference type="InterPro" id="IPR021279">
    <property type="entry name" value="DUF2721"/>
</dbReference>